<dbReference type="GO" id="GO:0006874">
    <property type="term" value="P:intracellular calcium ion homeostasis"/>
    <property type="evidence" value="ECO:0007669"/>
    <property type="project" value="TreeGrafter"/>
</dbReference>
<keyword evidence="5 9" id="KW-0812">Transmembrane</keyword>
<keyword evidence="12" id="KW-1185">Reference proteome</keyword>
<feature type="transmembrane region" description="Helical" evidence="9">
    <location>
        <begin position="159"/>
        <end position="180"/>
    </location>
</feature>
<evidence type="ECO:0000256" key="3">
    <source>
        <dbReference type="ARBA" id="ARBA00022449"/>
    </source>
</evidence>
<evidence type="ECO:0000256" key="4">
    <source>
        <dbReference type="ARBA" id="ARBA00022568"/>
    </source>
</evidence>
<evidence type="ECO:0000256" key="6">
    <source>
        <dbReference type="ARBA" id="ARBA00022989"/>
    </source>
</evidence>
<sequence length="278" mass="29946">MNFVLLGTLLATTLLIPGLAMVVGGIKHRSQRFNPTSAGVTATLLFVSVAAVFAPSIFSQSYAMYKCDHCRMYNSSDHSEGMECNSCRSDVLGVPAKNSMYKEHVMPLVYCSCVLLPIAYVIGLIYSLMTHRALVHDAFTTEVGEVGHGKAQWNRVKSALILLVSVVLMSLCADVVTYNIEPLLGGGISVNFIGVTLLALVPDIPEIVIGIQFALQNNISLSIEVGSCIAVQVCMLQIPVIVFVDLIYVGHNSSALVLTYCAMVAMYFFAPNSPGIKC</sequence>
<dbReference type="GO" id="GO:0012505">
    <property type="term" value="C:endomembrane system"/>
    <property type="evidence" value="ECO:0007669"/>
    <property type="project" value="UniProtKB-SubCell"/>
</dbReference>
<gene>
    <name evidence="11" type="ORF">LSH36_7g02022</name>
</gene>
<feature type="transmembrane region" description="Helical" evidence="9">
    <location>
        <begin position="6"/>
        <end position="26"/>
    </location>
</feature>
<dbReference type="GO" id="GO:0005774">
    <property type="term" value="C:vacuolar membrane"/>
    <property type="evidence" value="ECO:0007669"/>
    <property type="project" value="UniProtKB-ARBA"/>
</dbReference>
<accession>A0AAD9NGS3</accession>
<name>A0AAD9NGS3_9ANNE</name>
<evidence type="ECO:0000256" key="2">
    <source>
        <dbReference type="ARBA" id="ARBA00022448"/>
    </source>
</evidence>
<organism evidence="11 12">
    <name type="scientific">Paralvinella palmiformis</name>
    <dbReference type="NCBI Taxonomy" id="53620"/>
    <lineage>
        <taxon>Eukaryota</taxon>
        <taxon>Metazoa</taxon>
        <taxon>Spiralia</taxon>
        <taxon>Lophotrochozoa</taxon>
        <taxon>Annelida</taxon>
        <taxon>Polychaeta</taxon>
        <taxon>Sedentaria</taxon>
        <taxon>Canalipalpata</taxon>
        <taxon>Terebellida</taxon>
        <taxon>Terebelliformia</taxon>
        <taxon>Alvinellidae</taxon>
        <taxon>Paralvinella</taxon>
    </lineage>
</organism>
<keyword evidence="8 9" id="KW-0472">Membrane</keyword>
<evidence type="ECO:0000256" key="5">
    <source>
        <dbReference type="ARBA" id="ARBA00022692"/>
    </source>
</evidence>
<dbReference type="Gene3D" id="1.20.1420.30">
    <property type="entry name" value="NCX, central ion-binding region"/>
    <property type="match status" value="1"/>
</dbReference>
<evidence type="ECO:0000256" key="1">
    <source>
        <dbReference type="ARBA" id="ARBA00004127"/>
    </source>
</evidence>
<feature type="transmembrane region" description="Helical" evidence="9">
    <location>
        <begin position="192"/>
        <end position="215"/>
    </location>
</feature>
<evidence type="ECO:0000259" key="10">
    <source>
        <dbReference type="Pfam" id="PF01699"/>
    </source>
</evidence>
<evidence type="ECO:0000313" key="11">
    <source>
        <dbReference type="EMBL" id="KAK2169717.1"/>
    </source>
</evidence>
<dbReference type="InterPro" id="IPR004837">
    <property type="entry name" value="NaCa_Exmemb"/>
</dbReference>
<dbReference type="PANTHER" id="PTHR31503">
    <property type="entry name" value="VACUOLAR CALCIUM ION TRANSPORTER"/>
    <property type="match status" value="1"/>
</dbReference>
<feature type="transmembrane region" description="Helical" evidence="9">
    <location>
        <begin position="38"/>
        <end position="58"/>
    </location>
</feature>
<comment type="subcellular location">
    <subcellularLocation>
        <location evidence="1">Endomembrane system</location>
        <topology evidence="1">Multi-pass membrane protein</topology>
    </subcellularLocation>
</comment>
<feature type="transmembrane region" description="Helical" evidence="9">
    <location>
        <begin position="254"/>
        <end position="270"/>
    </location>
</feature>
<keyword evidence="4" id="KW-0109">Calcium transport</keyword>
<keyword evidence="7" id="KW-0406">Ion transport</keyword>
<dbReference type="PANTHER" id="PTHR31503:SF10">
    <property type="entry name" value="VNX1 PROTEIN"/>
    <property type="match status" value="1"/>
</dbReference>
<evidence type="ECO:0000256" key="9">
    <source>
        <dbReference type="SAM" id="Phobius"/>
    </source>
</evidence>
<dbReference type="GO" id="GO:0015369">
    <property type="term" value="F:calcium:proton antiporter activity"/>
    <property type="evidence" value="ECO:0007669"/>
    <property type="project" value="TreeGrafter"/>
</dbReference>
<reference evidence="11" key="1">
    <citation type="journal article" date="2023" name="Mol. Biol. Evol.">
        <title>Third-Generation Sequencing Reveals the Adaptive Role of the Epigenome in Three Deep-Sea Polychaetes.</title>
        <authorList>
            <person name="Perez M."/>
            <person name="Aroh O."/>
            <person name="Sun Y."/>
            <person name="Lan Y."/>
            <person name="Juniper S.K."/>
            <person name="Young C.R."/>
            <person name="Angers B."/>
            <person name="Qian P.Y."/>
        </authorList>
    </citation>
    <scope>NUCLEOTIDE SEQUENCE</scope>
    <source>
        <strain evidence="11">P08H-3</strain>
    </source>
</reference>
<keyword evidence="4" id="KW-0106">Calcium</keyword>
<keyword evidence="6 9" id="KW-1133">Transmembrane helix</keyword>
<feature type="transmembrane region" description="Helical" evidence="9">
    <location>
        <begin position="107"/>
        <end position="129"/>
    </location>
</feature>
<proteinExistence type="predicted"/>
<feature type="domain" description="Sodium/calcium exchanger membrane region" evidence="10">
    <location>
        <begin position="158"/>
        <end position="269"/>
    </location>
</feature>
<dbReference type="AlphaFoldDB" id="A0AAD9NGS3"/>
<keyword evidence="2" id="KW-0813">Transport</keyword>
<dbReference type="InterPro" id="IPR004713">
    <property type="entry name" value="CaH_exchang"/>
</dbReference>
<evidence type="ECO:0000256" key="7">
    <source>
        <dbReference type="ARBA" id="ARBA00023065"/>
    </source>
</evidence>
<dbReference type="Pfam" id="PF01699">
    <property type="entry name" value="Na_Ca_ex"/>
    <property type="match status" value="1"/>
</dbReference>
<evidence type="ECO:0000256" key="8">
    <source>
        <dbReference type="ARBA" id="ARBA00023136"/>
    </source>
</evidence>
<feature type="transmembrane region" description="Helical" evidence="9">
    <location>
        <begin position="227"/>
        <end position="248"/>
    </location>
</feature>
<comment type="caution">
    <text evidence="11">The sequence shown here is derived from an EMBL/GenBank/DDBJ whole genome shotgun (WGS) entry which is preliminary data.</text>
</comment>
<dbReference type="EMBL" id="JAODUP010000007">
    <property type="protein sequence ID" value="KAK2169717.1"/>
    <property type="molecule type" value="Genomic_DNA"/>
</dbReference>
<dbReference type="InterPro" id="IPR044880">
    <property type="entry name" value="NCX_ion-bd_dom_sf"/>
</dbReference>
<evidence type="ECO:0000313" key="12">
    <source>
        <dbReference type="Proteomes" id="UP001208570"/>
    </source>
</evidence>
<keyword evidence="3" id="KW-0050">Antiport</keyword>
<protein>
    <recommendedName>
        <fullName evidence="10">Sodium/calcium exchanger membrane region domain-containing protein</fullName>
    </recommendedName>
</protein>
<dbReference type="Proteomes" id="UP001208570">
    <property type="component" value="Unassembled WGS sequence"/>
</dbReference>